<organism evidence="7 8">
    <name type="scientific">Umezawaea tangerina</name>
    <dbReference type="NCBI Taxonomy" id="84725"/>
    <lineage>
        <taxon>Bacteria</taxon>
        <taxon>Bacillati</taxon>
        <taxon>Actinomycetota</taxon>
        <taxon>Actinomycetes</taxon>
        <taxon>Pseudonocardiales</taxon>
        <taxon>Pseudonocardiaceae</taxon>
        <taxon>Umezawaea</taxon>
    </lineage>
</organism>
<keyword evidence="4" id="KW-0560">Oxidoreductase</keyword>
<name>A0A2T0TH77_9PSEU</name>
<dbReference type="InterPro" id="IPR036188">
    <property type="entry name" value="FAD/NAD-bd_sf"/>
</dbReference>
<proteinExistence type="predicted"/>
<dbReference type="Gene3D" id="3.30.390.30">
    <property type="match status" value="1"/>
</dbReference>
<dbReference type="GO" id="GO:0005737">
    <property type="term" value="C:cytoplasm"/>
    <property type="evidence" value="ECO:0007669"/>
    <property type="project" value="TreeGrafter"/>
</dbReference>
<dbReference type="InterPro" id="IPR050446">
    <property type="entry name" value="FAD-oxidoreductase/Apoptosis"/>
</dbReference>
<dbReference type="PRINTS" id="PR00411">
    <property type="entry name" value="PNDRDTASEI"/>
</dbReference>
<feature type="domain" description="FAD/NAD(P)-binding" evidence="5">
    <location>
        <begin position="18"/>
        <end position="314"/>
    </location>
</feature>
<dbReference type="Proteomes" id="UP000239494">
    <property type="component" value="Unassembled WGS sequence"/>
</dbReference>
<evidence type="ECO:0000256" key="2">
    <source>
        <dbReference type="ARBA" id="ARBA00022630"/>
    </source>
</evidence>
<evidence type="ECO:0000256" key="1">
    <source>
        <dbReference type="ARBA" id="ARBA00001974"/>
    </source>
</evidence>
<dbReference type="InterPro" id="IPR016156">
    <property type="entry name" value="FAD/NAD-linked_Rdtase_dimer_sf"/>
</dbReference>
<evidence type="ECO:0000256" key="3">
    <source>
        <dbReference type="ARBA" id="ARBA00022827"/>
    </source>
</evidence>
<sequence length="418" mass="43660">MPGGGHRAERYGVTAPARVLVVGASAAGLATAEALRRKGYDGELTLLGDEPHVPYDRPPLSKQVLGGAWAPERAHLRATEVLSALDARFVLGDAAVSLDVPSRTVGTASGATLRADAVVLATGVRPRTLPDQAGLAGVHVLRTLDDALGLRADLLAGGRLVVVGDGVLGAEVAATARAMGVGVTLAGPQRAPLEMQLGPLVSGLLAELHTGQGVDLRLGVGVTGLVGTGGRVTGVRLADDEVLPADVVVVALGAVPATEWLAGSGLRVDNGVVCDAHCRAADGVYAVGDVARWHHDRLDSLLRLENRTNATEQAVVVADNVMGADRRYVPVPYFWTDQFDAKLQIHGVLPADADVAVVEGSVRARRFVALYHRDGEVTGVLGWNMAKQSRLHRQRHLVELKDLAGSHVTAAEVEKADF</sequence>
<dbReference type="EMBL" id="PVTF01000002">
    <property type="protein sequence ID" value="PRY44971.1"/>
    <property type="molecule type" value="Genomic_DNA"/>
</dbReference>
<reference evidence="7 8" key="1">
    <citation type="submission" date="2018-03" db="EMBL/GenBank/DDBJ databases">
        <title>Genomic Encyclopedia of Archaeal and Bacterial Type Strains, Phase II (KMG-II): from individual species to whole genera.</title>
        <authorList>
            <person name="Goeker M."/>
        </authorList>
    </citation>
    <scope>NUCLEOTIDE SEQUENCE [LARGE SCALE GENOMIC DNA]</scope>
    <source>
        <strain evidence="7 8">DSM 44720</strain>
    </source>
</reference>
<accession>A0A2T0TH77</accession>
<evidence type="ECO:0000313" key="7">
    <source>
        <dbReference type="EMBL" id="PRY44971.1"/>
    </source>
</evidence>
<comment type="caution">
    <text evidence="7">The sequence shown here is derived from an EMBL/GenBank/DDBJ whole genome shotgun (WGS) entry which is preliminary data.</text>
</comment>
<evidence type="ECO:0000256" key="4">
    <source>
        <dbReference type="ARBA" id="ARBA00023002"/>
    </source>
</evidence>
<feature type="domain" description="Reductase C-terminal" evidence="6">
    <location>
        <begin position="333"/>
        <end position="394"/>
    </location>
</feature>
<dbReference type="Pfam" id="PF14759">
    <property type="entry name" value="Reductase_C"/>
    <property type="match status" value="1"/>
</dbReference>
<dbReference type="InterPro" id="IPR023753">
    <property type="entry name" value="FAD/NAD-binding_dom"/>
</dbReference>
<comment type="cofactor">
    <cofactor evidence="1">
        <name>FAD</name>
        <dbReference type="ChEBI" id="CHEBI:57692"/>
    </cofactor>
</comment>
<dbReference type="SUPFAM" id="SSF51905">
    <property type="entry name" value="FAD/NAD(P)-binding domain"/>
    <property type="match status" value="2"/>
</dbReference>
<evidence type="ECO:0000259" key="6">
    <source>
        <dbReference type="Pfam" id="PF14759"/>
    </source>
</evidence>
<dbReference type="Gene3D" id="3.50.50.60">
    <property type="entry name" value="FAD/NAD(P)-binding domain"/>
    <property type="match status" value="2"/>
</dbReference>
<dbReference type="GO" id="GO:0016651">
    <property type="term" value="F:oxidoreductase activity, acting on NAD(P)H"/>
    <property type="evidence" value="ECO:0007669"/>
    <property type="project" value="TreeGrafter"/>
</dbReference>
<dbReference type="PANTHER" id="PTHR43557">
    <property type="entry name" value="APOPTOSIS-INDUCING FACTOR 1"/>
    <property type="match status" value="1"/>
</dbReference>
<dbReference type="SUPFAM" id="SSF55424">
    <property type="entry name" value="FAD/NAD-linked reductases, dimerisation (C-terminal) domain"/>
    <property type="match status" value="1"/>
</dbReference>
<dbReference type="InterPro" id="IPR028202">
    <property type="entry name" value="Reductase_C"/>
</dbReference>
<protein>
    <submittedName>
        <fullName evidence="7">NAD/ferredoxin-dependent reductase-like protein</fullName>
    </submittedName>
</protein>
<dbReference type="Pfam" id="PF07992">
    <property type="entry name" value="Pyr_redox_2"/>
    <property type="match status" value="1"/>
</dbReference>
<evidence type="ECO:0000313" key="8">
    <source>
        <dbReference type="Proteomes" id="UP000239494"/>
    </source>
</evidence>
<dbReference type="AlphaFoldDB" id="A0A2T0TH77"/>
<keyword evidence="3" id="KW-0274">FAD</keyword>
<evidence type="ECO:0000259" key="5">
    <source>
        <dbReference type="Pfam" id="PF07992"/>
    </source>
</evidence>
<keyword evidence="2" id="KW-0285">Flavoprotein</keyword>
<dbReference type="PRINTS" id="PR00368">
    <property type="entry name" value="FADPNR"/>
</dbReference>
<dbReference type="PANTHER" id="PTHR43557:SF2">
    <property type="entry name" value="RIESKE DOMAIN-CONTAINING PROTEIN-RELATED"/>
    <property type="match status" value="1"/>
</dbReference>
<gene>
    <name evidence="7" type="ORF">CLV43_102536</name>
</gene>
<keyword evidence="8" id="KW-1185">Reference proteome</keyword>